<dbReference type="Proteomes" id="UP000789595">
    <property type="component" value="Unassembled WGS sequence"/>
</dbReference>
<reference evidence="1" key="1">
    <citation type="submission" date="2021-11" db="EMBL/GenBank/DDBJ databases">
        <authorList>
            <consortium name="Genoscope - CEA"/>
            <person name="William W."/>
        </authorList>
    </citation>
    <scope>NUCLEOTIDE SEQUENCE</scope>
</reference>
<sequence length="204" mass="22133">MRQALALISAVNAFQTVYEPRRSRTRRISAITDGFAVFEAAHPTAAGFLALSDAAAPLLHACGLGAVSNCISQCIAGHEERSPPLNLPRAAERWKRRRRADQVDVPAAVAFGVVVAAAVYAYDLPVNQGYVFLGASLWDAARNEFARLREIDRCTAELRTIVAEVRAAATTADPAEFAQRYNSAEKTLVELQTRVADGPLPRSR</sequence>
<dbReference type="AlphaFoldDB" id="A0A8J2SYS8"/>
<protein>
    <submittedName>
        <fullName evidence="1">Uncharacterized protein</fullName>
    </submittedName>
</protein>
<dbReference type="EMBL" id="CAKKNE010000005">
    <property type="protein sequence ID" value="CAH0377774.1"/>
    <property type="molecule type" value="Genomic_DNA"/>
</dbReference>
<proteinExistence type="predicted"/>
<evidence type="ECO:0000313" key="2">
    <source>
        <dbReference type="Proteomes" id="UP000789595"/>
    </source>
</evidence>
<evidence type="ECO:0000313" key="1">
    <source>
        <dbReference type="EMBL" id="CAH0377774.1"/>
    </source>
</evidence>
<organism evidence="1 2">
    <name type="scientific">Pelagomonas calceolata</name>
    <dbReference type="NCBI Taxonomy" id="35677"/>
    <lineage>
        <taxon>Eukaryota</taxon>
        <taxon>Sar</taxon>
        <taxon>Stramenopiles</taxon>
        <taxon>Ochrophyta</taxon>
        <taxon>Pelagophyceae</taxon>
        <taxon>Pelagomonadales</taxon>
        <taxon>Pelagomonadaceae</taxon>
        <taxon>Pelagomonas</taxon>
    </lineage>
</organism>
<accession>A0A8J2SYS8</accession>
<gene>
    <name evidence="1" type="ORF">PECAL_5P22930</name>
</gene>
<name>A0A8J2SYS8_9STRA</name>
<keyword evidence="2" id="KW-1185">Reference proteome</keyword>
<comment type="caution">
    <text evidence="1">The sequence shown here is derived from an EMBL/GenBank/DDBJ whole genome shotgun (WGS) entry which is preliminary data.</text>
</comment>